<protein>
    <submittedName>
        <fullName evidence="15">G-protein coupled receptors family 1 profile domain-containing protein</fullName>
    </submittedName>
</protein>
<evidence type="ECO:0000256" key="7">
    <source>
        <dbReference type="ARBA" id="ARBA00023040"/>
    </source>
</evidence>
<keyword evidence="3" id="KW-0433">Leucine-rich repeat</keyword>
<feature type="transmembrane region" description="Helical" evidence="11">
    <location>
        <begin position="542"/>
        <end position="567"/>
    </location>
</feature>
<keyword evidence="7" id="KW-0297">G-protein coupled receptor</keyword>
<feature type="transmembrane region" description="Helical" evidence="11">
    <location>
        <begin position="624"/>
        <end position="644"/>
    </location>
</feature>
<feature type="chain" id="PRO_5037595294" evidence="12">
    <location>
        <begin position="23"/>
        <end position="732"/>
    </location>
</feature>
<evidence type="ECO:0000256" key="12">
    <source>
        <dbReference type="SAM" id="SignalP"/>
    </source>
</evidence>
<keyword evidence="4 11" id="KW-0812">Transmembrane</keyword>
<dbReference type="PRINTS" id="PR00373">
    <property type="entry name" value="GLYCHORMONER"/>
</dbReference>
<dbReference type="PROSITE" id="PS50262">
    <property type="entry name" value="G_PROTEIN_RECEP_F1_2"/>
    <property type="match status" value="1"/>
</dbReference>
<feature type="transmembrane region" description="Helical" evidence="11">
    <location>
        <begin position="497"/>
        <end position="517"/>
    </location>
</feature>
<dbReference type="GO" id="GO:0007189">
    <property type="term" value="P:adenylate cyclase-activating G protein-coupled receptor signaling pathway"/>
    <property type="evidence" value="ECO:0007669"/>
    <property type="project" value="TreeGrafter"/>
</dbReference>
<keyword evidence="8 11" id="KW-0472">Membrane</keyword>
<dbReference type="PANTHER" id="PTHR24372">
    <property type="entry name" value="GLYCOPROTEIN HORMONE RECEPTOR"/>
    <property type="match status" value="1"/>
</dbReference>
<evidence type="ECO:0000313" key="15">
    <source>
        <dbReference type="WBParaSite" id="nRc.2.0.1.t22596-RA"/>
    </source>
</evidence>
<dbReference type="PRINTS" id="PR00237">
    <property type="entry name" value="GPCRRHODOPSN"/>
</dbReference>
<evidence type="ECO:0000256" key="10">
    <source>
        <dbReference type="ARBA" id="ARBA00023224"/>
    </source>
</evidence>
<dbReference type="GO" id="GO:0016500">
    <property type="term" value="F:protein-hormone receptor activity"/>
    <property type="evidence" value="ECO:0007669"/>
    <property type="project" value="InterPro"/>
</dbReference>
<evidence type="ECO:0000256" key="2">
    <source>
        <dbReference type="ARBA" id="ARBA00022475"/>
    </source>
</evidence>
<dbReference type="GO" id="GO:0009755">
    <property type="term" value="P:hormone-mediated signaling pathway"/>
    <property type="evidence" value="ECO:0007669"/>
    <property type="project" value="TreeGrafter"/>
</dbReference>
<dbReference type="InterPro" id="IPR002131">
    <property type="entry name" value="Gphrmn_rcpt_fam"/>
</dbReference>
<keyword evidence="12" id="KW-0732">Signal</keyword>
<feature type="signal peptide" evidence="12">
    <location>
        <begin position="1"/>
        <end position="22"/>
    </location>
</feature>
<dbReference type="SUPFAM" id="SSF52058">
    <property type="entry name" value="L domain-like"/>
    <property type="match status" value="1"/>
</dbReference>
<organism evidence="14 15">
    <name type="scientific">Romanomermis culicivorax</name>
    <name type="common">Nematode worm</name>
    <dbReference type="NCBI Taxonomy" id="13658"/>
    <lineage>
        <taxon>Eukaryota</taxon>
        <taxon>Metazoa</taxon>
        <taxon>Ecdysozoa</taxon>
        <taxon>Nematoda</taxon>
        <taxon>Enoplea</taxon>
        <taxon>Dorylaimia</taxon>
        <taxon>Mermithida</taxon>
        <taxon>Mermithoidea</taxon>
        <taxon>Mermithidae</taxon>
        <taxon>Romanomermis</taxon>
    </lineage>
</organism>
<feature type="domain" description="G-protein coupled receptors family 1 profile" evidence="13">
    <location>
        <begin position="391"/>
        <end position="641"/>
    </location>
</feature>
<dbReference type="AlphaFoldDB" id="A0A915JA89"/>
<evidence type="ECO:0000256" key="5">
    <source>
        <dbReference type="ARBA" id="ARBA00022737"/>
    </source>
</evidence>
<keyword evidence="2" id="KW-1003">Cell membrane</keyword>
<comment type="subcellular location">
    <subcellularLocation>
        <location evidence="1">Cell membrane</location>
        <topology evidence="1">Multi-pass membrane protein</topology>
    </subcellularLocation>
</comment>
<dbReference type="InterPro" id="IPR017452">
    <property type="entry name" value="GPCR_Rhodpsn_7TM"/>
</dbReference>
<keyword evidence="10" id="KW-0807">Transducer</keyword>
<dbReference type="Pfam" id="PF00001">
    <property type="entry name" value="7tm_1"/>
    <property type="match status" value="1"/>
</dbReference>
<dbReference type="GO" id="GO:0005886">
    <property type="term" value="C:plasma membrane"/>
    <property type="evidence" value="ECO:0007669"/>
    <property type="project" value="UniProtKB-SubCell"/>
</dbReference>
<keyword evidence="14" id="KW-1185">Reference proteome</keyword>
<evidence type="ECO:0000256" key="6">
    <source>
        <dbReference type="ARBA" id="ARBA00022989"/>
    </source>
</evidence>
<keyword evidence="9" id="KW-0675">Receptor</keyword>
<sequence>MQISTFYKILLLIVVVHRWANCQSCSQDRKWLQMNTCQCYLTDHDRDNGHFHSQTCCCMGISKIPLNLKRDVSTLILRKIDVVNIAAADLHSYDQLENIQIDSCPSLKSVNNIDAILLNRSISLFVHRTQIDELPNFRNLVSDNYQVNIDLSHNRIERIRSGSLRSVRIVHLSLSFNDIRVIEDNAMDGAMMHMLSLNDNPLIDVSEKAFENLQRLNILDLSRTKLNHLPNAGLDVLQRLILQETPTLKKLPSIETLRKLRKAELTYPFHCCYFKHPETLAKKQDDLSKRKFMFDKLRESYCKGVMNARIKRATDKVEGKGDTVMAESICNLQNLEDFYDEYEDDLITGYDTLQEIECTPQPDDLNPCEDLMHQKWLKISIWIVWILAAVGNMTVIFVLCASQRIKHHVNHFLIINLSISDFFIGMYLAILAVQDARTAGRYYNFAVDWQTGPICKLAGFMAVFAGELSIATMVLISVEVWFNTKYLFYGHRFKLKAAVLFVALGYAGALFVAVLPATDAMSSYSSTSTCLPLRHEILCDKIYLASVLSLNLAAFVYIVFNYVNVYLMVARSGTPSAHRQNISIAKRMAILIGTDFLCWAPTIFFGLIALTIKKSLISVSSSKILLVLFFPINSFTNPFLYVFLTRMFRKDMSELSRKYRWLRRLSSSTTSLKNHRDRINTMMNRQKQKRPSLSSYLVSSTSVISRLTTFVSLSTITKKSRAEWKAGFNNDI</sequence>
<dbReference type="GO" id="GO:0008528">
    <property type="term" value="F:G protein-coupled peptide receptor activity"/>
    <property type="evidence" value="ECO:0007669"/>
    <property type="project" value="TreeGrafter"/>
</dbReference>
<feature type="transmembrane region" description="Helical" evidence="11">
    <location>
        <begin position="379"/>
        <end position="400"/>
    </location>
</feature>
<feature type="transmembrane region" description="Helical" evidence="11">
    <location>
        <begin position="412"/>
        <end position="433"/>
    </location>
</feature>
<evidence type="ECO:0000256" key="11">
    <source>
        <dbReference type="SAM" id="Phobius"/>
    </source>
</evidence>
<dbReference type="OMA" id="PFVKCTP"/>
<name>A0A915JA89_ROMCU</name>
<dbReference type="Gene3D" id="1.20.1070.10">
    <property type="entry name" value="Rhodopsin 7-helix transmembrane proteins"/>
    <property type="match status" value="1"/>
</dbReference>
<reference evidence="15" key="1">
    <citation type="submission" date="2022-11" db="UniProtKB">
        <authorList>
            <consortium name="WormBaseParasite"/>
        </authorList>
    </citation>
    <scope>IDENTIFICATION</scope>
</reference>
<dbReference type="InterPro" id="IPR000276">
    <property type="entry name" value="GPCR_Rhodpsn"/>
</dbReference>
<accession>A0A915JA89</accession>
<evidence type="ECO:0000259" key="13">
    <source>
        <dbReference type="PROSITE" id="PS50262"/>
    </source>
</evidence>
<evidence type="ECO:0000256" key="4">
    <source>
        <dbReference type="ARBA" id="ARBA00022692"/>
    </source>
</evidence>
<proteinExistence type="predicted"/>
<evidence type="ECO:0000256" key="9">
    <source>
        <dbReference type="ARBA" id="ARBA00023170"/>
    </source>
</evidence>
<feature type="transmembrane region" description="Helical" evidence="11">
    <location>
        <begin position="457"/>
        <end position="476"/>
    </location>
</feature>
<evidence type="ECO:0000313" key="14">
    <source>
        <dbReference type="Proteomes" id="UP000887565"/>
    </source>
</evidence>
<dbReference type="WBParaSite" id="nRc.2.0.1.t22596-RA">
    <property type="protein sequence ID" value="nRc.2.0.1.t22596-RA"/>
    <property type="gene ID" value="nRc.2.0.1.g22596"/>
</dbReference>
<keyword evidence="6 11" id="KW-1133">Transmembrane helix</keyword>
<dbReference type="Proteomes" id="UP000887565">
    <property type="component" value="Unplaced"/>
</dbReference>
<evidence type="ECO:0000256" key="8">
    <source>
        <dbReference type="ARBA" id="ARBA00023136"/>
    </source>
</evidence>
<dbReference type="SUPFAM" id="SSF81321">
    <property type="entry name" value="Family A G protein-coupled receptor-like"/>
    <property type="match status" value="1"/>
</dbReference>
<dbReference type="InterPro" id="IPR032675">
    <property type="entry name" value="LRR_dom_sf"/>
</dbReference>
<feature type="transmembrane region" description="Helical" evidence="11">
    <location>
        <begin position="588"/>
        <end position="612"/>
    </location>
</feature>
<dbReference type="PANTHER" id="PTHR24372:SF74">
    <property type="entry name" value="LP13728P"/>
    <property type="match status" value="1"/>
</dbReference>
<dbReference type="Gene3D" id="3.80.10.10">
    <property type="entry name" value="Ribonuclease Inhibitor"/>
    <property type="match status" value="1"/>
</dbReference>
<keyword evidence="5" id="KW-0677">Repeat</keyword>
<evidence type="ECO:0000256" key="1">
    <source>
        <dbReference type="ARBA" id="ARBA00004651"/>
    </source>
</evidence>
<evidence type="ECO:0000256" key="3">
    <source>
        <dbReference type="ARBA" id="ARBA00022614"/>
    </source>
</evidence>